<organism evidence="2 4">
    <name type="scientific">Durusdinium trenchii</name>
    <dbReference type="NCBI Taxonomy" id="1381693"/>
    <lineage>
        <taxon>Eukaryota</taxon>
        <taxon>Sar</taxon>
        <taxon>Alveolata</taxon>
        <taxon>Dinophyceae</taxon>
        <taxon>Suessiales</taxon>
        <taxon>Symbiodiniaceae</taxon>
        <taxon>Durusdinium</taxon>
    </lineage>
</organism>
<gene>
    <name evidence="2" type="ORF">SCF082_LOCUS22743</name>
    <name evidence="3" type="ORF">SCF082_LOCUS22760</name>
</gene>
<keyword evidence="4" id="KW-1185">Reference proteome</keyword>
<proteinExistence type="predicted"/>
<dbReference type="Pfam" id="PF08241">
    <property type="entry name" value="Methyltransf_11"/>
    <property type="match status" value="1"/>
</dbReference>
<feature type="domain" description="Methyltransferase type 11" evidence="1">
    <location>
        <begin position="36"/>
        <end position="126"/>
    </location>
</feature>
<dbReference type="SUPFAM" id="SSF53335">
    <property type="entry name" value="S-adenosyl-L-methionine-dependent methyltransferases"/>
    <property type="match status" value="1"/>
</dbReference>
<sequence length="190" mass="21246">MDFLRHKRGGGGHDDLSKCKQIAEAVRGRPTETQVLDVGAGTAPCKPFIRSLGYTYTAQDAMEYAGAEGMAGSVFLHGYADIDVVSDITAMPLPNNSFDVIICTDVLEHVLFPREAVHEIGRLLKRLEEWPFFKFLSEEPSTTYRITTMLVLRICGLRTSRQRLDWTQLGGIISRPWANESNDPCNQRNA</sequence>
<dbReference type="CDD" id="cd02440">
    <property type="entry name" value="AdoMet_MTases"/>
    <property type="match status" value="1"/>
</dbReference>
<comment type="caution">
    <text evidence="2">The sequence shown here is derived from an EMBL/GenBank/DDBJ whole genome shotgun (WGS) entry which is preliminary data.</text>
</comment>
<protein>
    <submittedName>
        <fullName evidence="2">Methyltransf_11 domain-containing protein</fullName>
    </submittedName>
</protein>
<evidence type="ECO:0000259" key="1">
    <source>
        <dbReference type="Pfam" id="PF08241"/>
    </source>
</evidence>
<dbReference type="Proteomes" id="UP001642464">
    <property type="component" value="Unassembled WGS sequence"/>
</dbReference>
<evidence type="ECO:0000313" key="2">
    <source>
        <dbReference type="EMBL" id="CAK9038722.1"/>
    </source>
</evidence>
<accession>A0ABP0LK83</accession>
<name>A0ABP0LK83_9DINO</name>
<dbReference type="InterPro" id="IPR029063">
    <property type="entry name" value="SAM-dependent_MTases_sf"/>
</dbReference>
<dbReference type="Gene3D" id="3.40.50.150">
    <property type="entry name" value="Vaccinia Virus protein VP39"/>
    <property type="match status" value="1"/>
</dbReference>
<dbReference type="EMBL" id="CAXAMM010016402">
    <property type="protein sequence ID" value="CAK9038772.1"/>
    <property type="molecule type" value="Genomic_DNA"/>
</dbReference>
<evidence type="ECO:0000313" key="3">
    <source>
        <dbReference type="EMBL" id="CAK9038772.1"/>
    </source>
</evidence>
<dbReference type="InterPro" id="IPR013216">
    <property type="entry name" value="Methyltransf_11"/>
</dbReference>
<evidence type="ECO:0000313" key="4">
    <source>
        <dbReference type="Proteomes" id="UP001642464"/>
    </source>
</evidence>
<reference evidence="2 4" key="1">
    <citation type="submission" date="2024-02" db="EMBL/GenBank/DDBJ databases">
        <authorList>
            <person name="Chen Y."/>
            <person name="Shah S."/>
            <person name="Dougan E. K."/>
            <person name="Thang M."/>
            <person name="Chan C."/>
        </authorList>
    </citation>
    <scope>NUCLEOTIDE SEQUENCE [LARGE SCALE GENOMIC DNA]</scope>
</reference>
<dbReference type="EMBL" id="CAXAMM010016380">
    <property type="protein sequence ID" value="CAK9038722.1"/>
    <property type="molecule type" value="Genomic_DNA"/>
</dbReference>